<dbReference type="GeneID" id="63786831"/>
<keyword evidence="3" id="KW-0175">Coiled coil</keyword>
<name>A0A1Y2ET51_PROLT</name>
<proteinExistence type="predicted"/>
<dbReference type="SUPFAM" id="SSF48371">
    <property type="entry name" value="ARM repeat"/>
    <property type="match status" value="1"/>
</dbReference>
<accession>A0A1Y2ET51</accession>
<feature type="repeat" description="Pumilio" evidence="2">
    <location>
        <begin position="462"/>
        <end position="497"/>
    </location>
</feature>
<dbReference type="Pfam" id="PF22493">
    <property type="entry name" value="PUF_NOP9"/>
    <property type="match status" value="1"/>
</dbReference>
<dbReference type="GO" id="GO:0003729">
    <property type="term" value="F:mRNA binding"/>
    <property type="evidence" value="ECO:0007669"/>
    <property type="project" value="TreeGrafter"/>
</dbReference>
<feature type="repeat" description="Pumilio" evidence="2">
    <location>
        <begin position="679"/>
        <end position="716"/>
    </location>
</feature>
<dbReference type="AlphaFoldDB" id="A0A1Y2ET51"/>
<evidence type="ECO:0000313" key="7">
    <source>
        <dbReference type="Proteomes" id="UP000193685"/>
    </source>
</evidence>
<feature type="region of interest" description="Disordered" evidence="4">
    <location>
        <begin position="1"/>
        <end position="22"/>
    </location>
</feature>
<gene>
    <name evidence="6" type="ORF">BCR37DRAFT_384448</name>
</gene>
<feature type="repeat" description="Pumilio" evidence="2">
    <location>
        <begin position="571"/>
        <end position="606"/>
    </location>
</feature>
<feature type="coiled-coil region" evidence="3">
    <location>
        <begin position="46"/>
        <end position="73"/>
    </location>
</feature>
<evidence type="ECO:0000256" key="1">
    <source>
        <dbReference type="ARBA" id="ARBA00022737"/>
    </source>
</evidence>
<evidence type="ECO:0000259" key="5">
    <source>
        <dbReference type="PROSITE" id="PS50303"/>
    </source>
</evidence>
<dbReference type="PROSITE" id="PS50302">
    <property type="entry name" value="PUM"/>
    <property type="match status" value="8"/>
</dbReference>
<dbReference type="GO" id="GO:0005737">
    <property type="term" value="C:cytoplasm"/>
    <property type="evidence" value="ECO:0007669"/>
    <property type="project" value="TreeGrafter"/>
</dbReference>
<feature type="region of interest" description="Disordered" evidence="4">
    <location>
        <begin position="111"/>
        <end position="188"/>
    </location>
</feature>
<feature type="repeat" description="Pumilio" evidence="2">
    <location>
        <begin position="498"/>
        <end position="533"/>
    </location>
</feature>
<dbReference type="InterPro" id="IPR033712">
    <property type="entry name" value="Pumilio_RNA-bd"/>
</dbReference>
<feature type="repeat" description="Pumilio" evidence="2">
    <location>
        <begin position="535"/>
        <end position="570"/>
    </location>
</feature>
<dbReference type="STRING" id="56484.A0A1Y2ET51"/>
<keyword evidence="1" id="KW-0677">Repeat</keyword>
<dbReference type="EMBL" id="MCFI01000030">
    <property type="protein sequence ID" value="ORY74336.1"/>
    <property type="molecule type" value="Genomic_DNA"/>
</dbReference>
<evidence type="ECO:0000313" key="6">
    <source>
        <dbReference type="EMBL" id="ORY74336.1"/>
    </source>
</evidence>
<dbReference type="InterPro" id="IPR016024">
    <property type="entry name" value="ARM-type_fold"/>
</dbReference>
<dbReference type="PANTHER" id="PTHR12537">
    <property type="entry name" value="RNA BINDING PROTEIN PUMILIO-RELATED"/>
    <property type="match status" value="1"/>
</dbReference>
<dbReference type="Proteomes" id="UP000193685">
    <property type="component" value="Unassembled WGS sequence"/>
</dbReference>
<dbReference type="Gene3D" id="1.25.10.10">
    <property type="entry name" value="Leucine-rich Repeat Variant"/>
    <property type="match status" value="1"/>
</dbReference>
<comment type="caution">
    <text evidence="6">The sequence shown here is derived from an EMBL/GenBank/DDBJ whole genome shotgun (WGS) entry which is preliminary data.</text>
</comment>
<feature type="repeat" description="Pumilio" evidence="2">
    <location>
        <begin position="643"/>
        <end position="678"/>
    </location>
</feature>
<organism evidence="6 7">
    <name type="scientific">Protomyces lactucae-debilis</name>
    <dbReference type="NCBI Taxonomy" id="2754530"/>
    <lineage>
        <taxon>Eukaryota</taxon>
        <taxon>Fungi</taxon>
        <taxon>Dikarya</taxon>
        <taxon>Ascomycota</taxon>
        <taxon>Taphrinomycotina</taxon>
        <taxon>Taphrinomycetes</taxon>
        <taxon>Taphrinales</taxon>
        <taxon>Protomycetaceae</taxon>
        <taxon>Protomyces</taxon>
    </lineage>
</organism>
<dbReference type="PROSITE" id="PS50303">
    <property type="entry name" value="PUM_HD"/>
    <property type="match status" value="1"/>
</dbReference>
<dbReference type="GO" id="GO:0010608">
    <property type="term" value="P:post-transcriptional regulation of gene expression"/>
    <property type="evidence" value="ECO:0007669"/>
    <property type="project" value="TreeGrafter"/>
</dbReference>
<dbReference type="FunFam" id="1.25.10.10:FF:000237">
    <property type="entry name" value="Pumilio homolog 9"/>
    <property type="match status" value="1"/>
</dbReference>
<dbReference type="InterPro" id="IPR033133">
    <property type="entry name" value="PUM-HD"/>
</dbReference>
<dbReference type="OMA" id="THALEMK"/>
<dbReference type="RefSeq" id="XP_040721985.1">
    <property type="nucleotide sequence ID" value="XM_040870232.1"/>
</dbReference>
<dbReference type="InterPro" id="IPR001313">
    <property type="entry name" value="Pumilio_RNA-bd_rpt"/>
</dbReference>
<feature type="repeat" description="Pumilio" evidence="2">
    <location>
        <begin position="607"/>
        <end position="642"/>
    </location>
</feature>
<protein>
    <submittedName>
        <fullName evidence="6">Armadillo-type protein</fullName>
    </submittedName>
</protein>
<dbReference type="PANTHER" id="PTHR12537:SF13">
    <property type="entry name" value="PUMILIO HOMOLOGY DOMAIN FAMILY MEMBER 4"/>
    <property type="match status" value="1"/>
</dbReference>
<dbReference type="OrthoDB" id="668540at2759"/>
<keyword evidence="7" id="KW-1185">Reference proteome</keyword>
<evidence type="ECO:0000256" key="3">
    <source>
        <dbReference type="SAM" id="Coils"/>
    </source>
</evidence>
<dbReference type="CDD" id="cd07920">
    <property type="entry name" value="Pumilio"/>
    <property type="match status" value="1"/>
</dbReference>
<dbReference type="Pfam" id="PF00806">
    <property type="entry name" value="PUF"/>
    <property type="match status" value="6"/>
</dbReference>
<reference evidence="6 7" key="1">
    <citation type="submission" date="2016-07" db="EMBL/GenBank/DDBJ databases">
        <title>Pervasive Adenine N6-methylation of Active Genes in Fungi.</title>
        <authorList>
            <consortium name="DOE Joint Genome Institute"/>
            <person name="Mondo S.J."/>
            <person name="Dannebaum R.O."/>
            <person name="Kuo R.C."/>
            <person name="Labutti K."/>
            <person name="Haridas S."/>
            <person name="Kuo A."/>
            <person name="Salamov A."/>
            <person name="Ahrendt S.R."/>
            <person name="Lipzen A."/>
            <person name="Sullivan W."/>
            <person name="Andreopoulos W.B."/>
            <person name="Clum A."/>
            <person name="Lindquist E."/>
            <person name="Daum C."/>
            <person name="Ramamoorthy G.K."/>
            <person name="Gryganskyi A."/>
            <person name="Culley D."/>
            <person name="Magnuson J.K."/>
            <person name="James T.Y."/>
            <person name="O'Malley M.A."/>
            <person name="Stajich J.E."/>
            <person name="Spatafora J.W."/>
            <person name="Visel A."/>
            <person name="Grigoriev I.V."/>
        </authorList>
    </citation>
    <scope>NUCLEOTIDE SEQUENCE [LARGE SCALE GENOMIC DNA]</scope>
    <source>
        <strain evidence="6 7">12-1054</strain>
    </source>
</reference>
<feature type="repeat" description="Pumilio" evidence="2">
    <location>
        <begin position="426"/>
        <end position="461"/>
    </location>
</feature>
<evidence type="ECO:0000256" key="2">
    <source>
        <dbReference type="PROSITE-ProRule" id="PRU00317"/>
    </source>
</evidence>
<dbReference type="SMART" id="SM00025">
    <property type="entry name" value="Pumilio"/>
    <property type="match status" value="8"/>
</dbReference>
<sequence length="804" mass="89968">MNSDGASAAGGRTPVSVGKFDKTRDFLGPRRFTTDVLAETPSTIPLEHTRQTLNAKDRLLEQKRAEHELARQEHRRRFEEQMQMLDMKQRRDEDLLLGVDEEALPTMFSTYPVTPLRTPAQSESRSRAETLAKGTPPLKVFEQQQQQQRGTGNEQLATPPADHTGLNNGISPRSFGAKSVPGSRRQSLSTAFESLAVSERKQDMEGRRLSYIDNARHFEVPNPTDEVPVKSYLQLNTTDDSFPILVRKDSMQTLPQGPAATTDFQDYKQSFNAMPPFKTQNAARGVPVSYAQKDMHDDLRSARQAHEFKMPPGQAKQRDFQSANERGRFATMPSGTRSPLGSLPMLPAGSHSPMDSPNLYAQFGMMPQSNWQAGGFPQYSFSMHNPAYQAQETRLPGQSFAKGGAPFYAKRPAEDTNRYADVALESLVGDIFTLCKDQHGCRYLQKKLDERIPANVDLIFAETYMHAAELMIDPFGNYLCQKLLEHCDEGQRFKIVQNVAPNLINISLNMHGTRAVQKMIEFLHTPEQIKLATSALNANAVLLIKDLNGNHVIQKCLNRLNSEEAQFIFDAVAKNCVEVATHRHGCCVLQRCIDHASDAQKVQIIKQIDAHAPLLVQDPFGNYVVQYVLDLGEARFSDSLIKRFVGSVCVFSVQKFSSNVIEKCLRVAEPSIRAQLIEELLNKSRLEKLLRDSYANYVVQTALDYADPKQRQELVECLRPLLPAIRSTPYGRRIQSKISGTHGAPGFSDLPNYNAMGNFPAYGFGYGHNAPAQHAHHMPTHGLPTGTNMGQRFNADYEFKGFPV</sequence>
<evidence type="ECO:0000256" key="4">
    <source>
        <dbReference type="SAM" id="MobiDB-lite"/>
    </source>
</evidence>
<dbReference type="InterPro" id="IPR011989">
    <property type="entry name" value="ARM-like"/>
</dbReference>
<feature type="domain" description="PUM-HD" evidence="5">
    <location>
        <begin position="405"/>
        <end position="742"/>
    </location>
</feature>